<sequence length="158" mass="17527">LDNSRMYHVRITATSDEYTLGRPRLDENGLTDGDDDNAELVSPSFMIASQLGATLPISNSSTAAEQCHEYVEVFKYKDENGVEQTRHLNDWRLPTAAEINIIMLYQNDSEVMDEVLTGDNYWSASGLINTSTGLPSSVRSGNIRCIRDVYGDEAGIVM</sequence>
<reference evidence="1" key="2">
    <citation type="journal article" date="2021" name="PeerJ">
        <title>Extensive microbial diversity within the chicken gut microbiome revealed by metagenomics and culture.</title>
        <authorList>
            <person name="Gilroy R."/>
            <person name="Ravi A."/>
            <person name="Getino M."/>
            <person name="Pursley I."/>
            <person name="Horton D.L."/>
            <person name="Alikhan N.F."/>
            <person name="Baker D."/>
            <person name="Gharbi K."/>
            <person name="Hall N."/>
            <person name="Watson M."/>
            <person name="Adriaenssens E.M."/>
            <person name="Foster-Nyarko E."/>
            <person name="Jarju S."/>
            <person name="Secka A."/>
            <person name="Antonio M."/>
            <person name="Oren A."/>
            <person name="Chaudhuri R.R."/>
            <person name="La Ragione R."/>
            <person name="Hildebrand F."/>
            <person name="Pallen M.J."/>
        </authorList>
    </citation>
    <scope>NUCLEOTIDE SEQUENCE</scope>
    <source>
        <strain evidence="1">ChiHecec2B26-709</strain>
    </source>
</reference>
<evidence type="ECO:0000313" key="2">
    <source>
        <dbReference type="Proteomes" id="UP000886881"/>
    </source>
</evidence>
<dbReference type="Proteomes" id="UP000886881">
    <property type="component" value="Unassembled WGS sequence"/>
</dbReference>
<evidence type="ECO:0000313" key="1">
    <source>
        <dbReference type="EMBL" id="HIT46232.1"/>
    </source>
</evidence>
<gene>
    <name evidence="1" type="ORF">IAC35_00045</name>
</gene>
<evidence type="ECO:0008006" key="3">
    <source>
        <dbReference type="Google" id="ProtNLM"/>
    </source>
</evidence>
<feature type="non-terminal residue" evidence="1">
    <location>
        <position position="1"/>
    </location>
</feature>
<dbReference type="EMBL" id="DVLC01000002">
    <property type="protein sequence ID" value="HIT46232.1"/>
    <property type="molecule type" value="Genomic_DNA"/>
</dbReference>
<accession>A0A9D1GND6</accession>
<reference evidence="1" key="1">
    <citation type="submission" date="2020-10" db="EMBL/GenBank/DDBJ databases">
        <authorList>
            <person name="Gilroy R."/>
        </authorList>
    </citation>
    <scope>NUCLEOTIDE SEQUENCE</scope>
    <source>
        <strain evidence="1">ChiHecec2B26-709</strain>
    </source>
</reference>
<comment type="caution">
    <text evidence="1">The sequence shown here is derived from an EMBL/GenBank/DDBJ whole genome shotgun (WGS) entry which is preliminary data.</text>
</comment>
<protein>
    <recommendedName>
        <fullName evidence="3">DUF1566 domain-containing protein</fullName>
    </recommendedName>
</protein>
<organism evidence="1 2">
    <name type="scientific">Candidatus Cryptobacteroides merdipullorum</name>
    <dbReference type="NCBI Taxonomy" id="2840771"/>
    <lineage>
        <taxon>Bacteria</taxon>
        <taxon>Pseudomonadati</taxon>
        <taxon>Bacteroidota</taxon>
        <taxon>Bacteroidia</taxon>
        <taxon>Bacteroidales</taxon>
        <taxon>Candidatus Cryptobacteroides</taxon>
    </lineage>
</organism>
<name>A0A9D1GND6_9BACT</name>
<proteinExistence type="predicted"/>
<dbReference type="AlphaFoldDB" id="A0A9D1GND6"/>